<feature type="binding site" evidence="4">
    <location>
        <position position="306"/>
    </location>
    <ligand>
        <name>S-methyl-5'-thioadenosine</name>
        <dbReference type="ChEBI" id="CHEBI:17509"/>
    </ligand>
</feature>
<feature type="transmembrane region" description="Helical" evidence="4">
    <location>
        <begin position="130"/>
        <end position="159"/>
    </location>
</feature>
<feature type="compositionally biased region" description="Pro residues" evidence="6">
    <location>
        <begin position="1"/>
        <end position="12"/>
    </location>
</feature>
<feature type="transmembrane region" description="Helical" evidence="4">
    <location>
        <begin position="262"/>
        <end position="280"/>
    </location>
</feature>
<dbReference type="RefSeq" id="WP_179814008.1">
    <property type="nucleotide sequence ID" value="NZ_JACBZD010000001.1"/>
</dbReference>
<comment type="caution">
    <text evidence="4">Lacks conserved residue(s) required for the propagation of feature annotation.</text>
</comment>
<dbReference type="EC" id="2.5.1.16" evidence="4"/>
<feature type="region of interest" description="Disordered" evidence="6">
    <location>
        <begin position="1"/>
        <end position="62"/>
    </location>
</feature>
<dbReference type="SUPFAM" id="SSF103473">
    <property type="entry name" value="MFS general substrate transporter"/>
    <property type="match status" value="1"/>
</dbReference>
<feature type="binding site" evidence="4">
    <location>
        <position position="373"/>
    </location>
    <ligand>
        <name>spermidine</name>
        <dbReference type="ChEBI" id="CHEBI:57834"/>
    </ligand>
</feature>
<dbReference type="GO" id="GO:0004766">
    <property type="term" value="F:spermidine synthase activity"/>
    <property type="evidence" value="ECO:0007669"/>
    <property type="project" value="UniProtKB-UniRule"/>
</dbReference>
<name>A0A852ZUJ1_9ACTN</name>
<dbReference type="InterPro" id="IPR030374">
    <property type="entry name" value="PABS"/>
</dbReference>
<comment type="pathway">
    <text evidence="4">Amine and polyamine biosynthesis; spermidine biosynthesis; spermidine from putrescine: step 1/1.</text>
</comment>
<dbReference type="HAMAP" id="MF_00198">
    <property type="entry name" value="Spermidine_synth"/>
    <property type="match status" value="1"/>
</dbReference>
<comment type="subunit">
    <text evidence="4">Homodimer or homotetramer.</text>
</comment>
<feature type="binding site" evidence="4">
    <location>
        <begin position="427"/>
        <end position="428"/>
    </location>
    <ligand>
        <name>S-methyl-5'-thioadenosine</name>
        <dbReference type="ChEBI" id="CHEBI:17509"/>
    </ligand>
</feature>
<evidence type="ECO:0000313" key="9">
    <source>
        <dbReference type="Proteomes" id="UP000567795"/>
    </source>
</evidence>
<feature type="transmembrane region" description="Helical" evidence="4">
    <location>
        <begin position="104"/>
        <end position="123"/>
    </location>
</feature>
<feature type="transmembrane region" description="Helical" evidence="4">
    <location>
        <begin position="200"/>
        <end position="223"/>
    </location>
</feature>
<evidence type="ECO:0000256" key="2">
    <source>
        <dbReference type="ARBA" id="ARBA00022679"/>
    </source>
</evidence>
<dbReference type="InterPro" id="IPR036259">
    <property type="entry name" value="MFS_trans_sf"/>
</dbReference>
<dbReference type="InterPro" id="IPR001045">
    <property type="entry name" value="Spermi_synthase"/>
</dbReference>
<accession>A0A852ZUJ1</accession>
<comment type="catalytic activity">
    <reaction evidence="4">
        <text>S-adenosyl 3-(methylsulfanyl)propylamine + putrescine = S-methyl-5'-thioadenosine + spermidine + H(+)</text>
        <dbReference type="Rhea" id="RHEA:12721"/>
        <dbReference type="ChEBI" id="CHEBI:15378"/>
        <dbReference type="ChEBI" id="CHEBI:17509"/>
        <dbReference type="ChEBI" id="CHEBI:57443"/>
        <dbReference type="ChEBI" id="CHEBI:57834"/>
        <dbReference type="ChEBI" id="CHEBI:326268"/>
        <dbReference type="EC" id="2.5.1.16"/>
    </reaction>
</comment>
<feature type="compositionally biased region" description="Pro residues" evidence="6">
    <location>
        <begin position="522"/>
        <end position="536"/>
    </location>
</feature>
<comment type="subcellular location">
    <subcellularLocation>
        <location evidence="4">Cell membrane</location>
        <topology evidence="4">Multi-pass membrane protein</topology>
    </subcellularLocation>
</comment>
<evidence type="ECO:0000313" key="8">
    <source>
        <dbReference type="EMBL" id="NYI05237.1"/>
    </source>
</evidence>
<keyword evidence="4" id="KW-0472">Membrane</keyword>
<dbReference type="GO" id="GO:0005886">
    <property type="term" value="C:plasma membrane"/>
    <property type="evidence" value="ECO:0007669"/>
    <property type="project" value="UniProtKB-SubCell"/>
</dbReference>
<keyword evidence="2 4" id="KW-0808">Transferase</keyword>
<evidence type="ECO:0000259" key="7">
    <source>
        <dbReference type="PROSITE" id="PS51006"/>
    </source>
</evidence>
<keyword evidence="4" id="KW-1003">Cell membrane</keyword>
<dbReference type="EMBL" id="JACBZD010000001">
    <property type="protein sequence ID" value="NYI05237.1"/>
    <property type="molecule type" value="Genomic_DNA"/>
</dbReference>
<keyword evidence="9" id="KW-1185">Reference proteome</keyword>
<comment type="function">
    <text evidence="4">Catalyzes the irreversible transfer of a propylamine group from the amino donor S-adenosylmethioninamine (decarboxy-AdoMet) to putrescine (1,4-diaminobutane) to yield spermidine.</text>
</comment>
<dbReference type="NCBIfam" id="NF002956">
    <property type="entry name" value="PRK03612.1"/>
    <property type="match status" value="1"/>
</dbReference>
<dbReference type="AlphaFoldDB" id="A0A852ZUJ1"/>
<protein>
    <recommendedName>
        <fullName evidence="4">Polyamine aminopropyltransferase</fullName>
    </recommendedName>
    <alternativeName>
        <fullName evidence="4">Putrescine aminopropyltransferase</fullName>
        <shortName evidence="4">PAPT</shortName>
    </alternativeName>
    <alternativeName>
        <fullName evidence="4">Spermidine synthase</fullName>
        <shortName evidence="4">SPDS</shortName>
        <shortName evidence="4">SPDSY</shortName>
        <ecNumber evidence="4">2.5.1.16</ecNumber>
    </alternativeName>
</protein>
<feature type="region of interest" description="Disordered" evidence="6">
    <location>
        <begin position="516"/>
        <end position="610"/>
    </location>
</feature>
<reference evidence="8 9" key="1">
    <citation type="submission" date="2020-07" db="EMBL/GenBank/DDBJ databases">
        <title>Sequencing the genomes of 1000 actinobacteria strains.</title>
        <authorList>
            <person name="Klenk H.-P."/>
        </authorList>
    </citation>
    <scope>NUCLEOTIDE SEQUENCE [LARGE SCALE GENOMIC DNA]</scope>
    <source>
        <strain evidence="8 9">DSM 42178</strain>
    </source>
</reference>
<evidence type="ECO:0000256" key="6">
    <source>
        <dbReference type="SAM" id="MobiDB-lite"/>
    </source>
</evidence>
<feature type="transmembrane region" description="Helical" evidence="4">
    <location>
        <begin position="229"/>
        <end position="250"/>
    </location>
</feature>
<dbReference type="UniPathway" id="UPA00248">
    <property type="reaction ID" value="UER00314"/>
</dbReference>
<dbReference type="InterPro" id="IPR029063">
    <property type="entry name" value="SAM-dependent_MTases_sf"/>
</dbReference>
<keyword evidence="4" id="KW-0812">Transmembrane</keyword>
<dbReference type="CDD" id="cd02440">
    <property type="entry name" value="AdoMet_MTases"/>
    <property type="match status" value="1"/>
</dbReference>
<dbReference type="Proteomes" id="UP000567795">
    <property type="component" value="Unassembled WGS sequence"/>
</dbReference>
<feature type="active site" description="Proton acceptor" evidence="4 5">
    <location>
        <position position="456"/>
    </location>
</feature>
<dbReference type="Gene3D" id="3.40.50.150">
    <property type="entry name" value="Vaccinia Virus protein VP39"/>
    <property type="match status" value="1"/>
</dbReference>
<keyword evidence="4" id="KW-0745">Spermidine biosynthesis</keyword>
<feature type="domain" description="PABS" evidence="7">
    <location>
        <begin position="272"/>
        <end position="550"/>
    </location>
</feature>
<feature type="compositionally biased region" description="Pro residues" evidence="6">
    <location>
        <begin position="20"/>
        <end position="58"/>
    </location>
</feature>
<dbReference type="PROSITE" id="PS51006">
    <property type="entry name" value="PABS_2"/>
    <property type="match status" value="1"/>
</dbReference>
<keyword evidence="3 4" id="KW-0620">Polyamine biosynthesis</keyword>
<gene>
    <name evidence="4" type="primary">speE</name>
    <name evidence="8" type="ORF">FHU37_002180</name>
</gene>
<organism evidence="8 9">
    <name type="scientific">Allostreptomyces psammosilenae</name>
    <dbReference type="NCBI Taxonomy" id="1892865"/>
    <lineage>
        <taxon>Bacteria</taxon>
        <taxon>Bacillati</taxon>
        <taxon>Actinomycetota</taxon>
        <taxon>Actinomycetes</taxon>
        <taxon>Kitasatosporales</taxon>
        <taxon>Streptomycetaceae</taxon>
        <taxon>Allostreptomyces</taxon>
    </lineage>
</organism>
<dbReference type="PANTHER" id="PTHR43317:SF1">
    <property type="entry name" value="THERMOSPERMINE SYNTHASE ACAULIS5"/>
    <property type="match status" value="1"/>
</dbReference>
<dbReference type="Pfam" id="PF01564">
    <property type="entry name" value="Spermine_synth"/>
    <property type="match status" value="1"/>
</dbReference>
<evidence type="ECO:0000256" key="1">
    <source>
        <dbReference type="ARBA" id="ARBA00007867"/>
    </source>
</evidence>
<feature type="binding site" evidence="4">
    <location>
        <position position="393"/>
    </location>
    <ligand>
        <name>S-methyl-5'-thioadenosine</name>
        <dbReference type="ChEBI" id="CHEBI:17509"/>
    </ligand>
</feature>
<comment type="similarity">
    <text evidence="1 4">Belongs to the spermidine/spermine synthase family.</text>
</comment>
<comment type="caution">
    <text evidence="8">The sequence shown here is derived from an EMBL/GenBank/DDBJ whole genome shotgun (WGS) entry which is preliminary data.</text>
</comment>
<dbReference type="GO" id="GO:0010487">
    <property type="term" value="F:thermospermine synthase activity"/>
    <property type="evidence" value="ECO:0007669"/>
    <property type="project" value="UniProtKB-ARBA"/>
</dbReference>
<dbReference type="GO" id="GO:0008295">
    <property type="term" value="P:spermidine biosynthetic process"/>
    <property type="evidence" value="ECO:0007669"/>
    <property type="project" value="UniProtKB-UniRule"/>
</dbReference>
<evidence type="ECO:0000256" key="4">
    <source>
        <dbReference type="HAMAP-Rule" id="MF_00198"/>
    </source>
</evidence>
<evidence type="ECO:0000256" key="5">
    <source>
        <dbReference type="PROSITE-ProRule" id="PRU00354"/>
    </source>
</evidence>
<dbReference type="InterPro" id="IPR030373">
    <property type="entry name" value="PABS_CS"/>
</dbReference>
<feature type="transmembrane region" description="Helical" evidence="4">
    <location>
        <begin position="165"/>
        <end position="188"/>
    </location>
</feature>
<proteinExistence type="inferred from homology"/>
<keyword evidence="4" id="KW-1133">Transmembrane helix</keyword>
<dbReference type="PROSITE" id="PS01330">
    <property type="entry name" value="PABS_1"/>
    <property type="match status" value="1"/>
</dbReference>
<evidence type="ECO:0000256" key="3">
    <source>
        <dbReference type="ARBA" id="ARBA00023115"/>
    </source>
</evidence>
<feature type="compositionally biased region" description="Low complexity" evidence="6">
    <location>
        <begin position="537"/>
        <end position="547"/>
    </location>
</feature>
<sequence>MTQEPEAPPPPDTGATPSGSPVPPTPRTPPPAAPSAPPGAVPSAPPTPAAEGPRPPGGPTTALRPGRARAVLLLAAFLCAACGLVYELALVALGSYLIGDSVTQASVVLSVMVFAMGVGSLLAKRFTSRAAAAFAVVELLLGLVGGLSVAALYACFVWLDAYRPALVACAFVVGTLIGAEMPLIMALLERLRQQALCRTVADVFAADYVGGLIGGLAFPFLLLPVLGQLAGAIVVGGVNALAGAVVVLWLFRADLGRRPRALLWSGLLATLAVLAVSWSLTGHFEAAARRALYPGAVLHAERSEYQQVTLVASAPPGGPADSGGTPASPSGVVLLLDGTPVLDSADERRLHEAMVHPALAGPRSRVLILGGGDGMALREVLRYPDVTEVTLVEVDPAVTRLAATHPALTALNRHAYDDPRVEVVHADAFGWLRDRARGGGAGGGADAPGYDVALCDLPPPSVDDAAKLYTVEFYGMLGSVLAPDGRIAVRTGALDASAAAGRADLWRITATLEATGLHTTPYRPPAPATAPTPDGTPPDGGTPQGRPADPGIVLAGREPPPLRLPADAPPLRHLDASLPRGGGELGASRPAALPPPATLPHPEGDPHWDG</sequence>
<dbReference type="SUPFAM" id="SSF53335">
    <property type="entry name" value="S-adenosyl-L-methionine-dependent methyltransferases"/>
    <property type="match status" value="1"/>
</dbReference>
<feature type="binding site" evidence="4">
    <location>
        <position position="351"/>
    </location>
    <ligand>
        <name>spermidine</name>
        <dbReference type="ChEBI" id="CHEBI:57834"/>
    </ligand>
</feature>
<feature type="transmembrane region" description="Helical" evidence="4">
    <location>
        <begin position="71"/>
        <end position="98"/>
    </location>
</feature>
<dbReference type="PANTHER" id="PTHR43317">
    <property type="entry name" value="THERMOSPERMINE SYNTHASE ACAULIS5"/>
    <property type="match status" value="1"/>
</dbReference>